<keyword evidence="2 4" id="KW-0732">Signal</keyword>
<evidence type="ECO:0000256" key="3">
    <source>
        <dbReference type="SAM" id="Phobius"/>
    </source>
</evidence>
<evidence type="ECO:0000313" key="5">
    <source>
        <dbReference type="Proteomes" id="UP000515126"/>
    </source>
</evidence>
<dbReference type="CTD" id="126123"/>
<dbReference type="InterPro" id="IPR042920">
    <property type="entry name" value="IZUMO2"/>
</dbReference>
<dbReference type="KEGG" id="mcal:110298775"/>
<comment type="similarity">
    <text evidence="1">Belongs to the Izumo family.</text>
</comment>
<keyword evidence="5" id="KW-1185">Reference proteome</keyword>
<dbReference type="Proteomes" id="UP000515126">
    <property type="component" value="Chromosome 7"/>
</dbReference>
<accession>A0A6P5Q570</accession>
<proteinExistence type="inferred from homology"/>
<evidence type="ECO:0000256" key="4">
    <source>
        <dbReference type="SAM" id="SignalP"/>
    </source>
</evidence>
<evidence type="ECO:0000313" key="6">
    <source>
        <dbReference type="RefSeq" id="XP_021023875.1"/>
    </source>
</evidence>
<gene>
    <name evidence="6" type="primary">Izumo2</name>
</gene>
<dbReference type="InterPro" id="IPR029389">
    <property type="entry name" value="IZUMO"/>
</dbReference>
<dbReference type="PANTHER" id="PTHR47745:SF1">
    <property type="entry name" value="IZUMO SPERM-EGG FUSION PROTEIN 2"/>
    <property type="match status" value="1"/>
</dbReference>
<feature type="signal peptide" evidence="4">
    <location>
        <begin position="1"/>
        <end position="20"/>
    </location>
</feature>
<feature type="transmembrane region" description="Helical" evidence="3">
    <location>
        <begin position="185"/>
        <end position="211"/>
    </location>
</feature>
<name>A0A6P5Q570_MUSCR</name>
<dbReference type="GeneID" id="110298775"/>
<evidence type="ECO:0000256" key="2">
    <source>
        <dbReference type="ARBA" id="ARBA00022729"/>
    </source>
</evidence>
<organism evidence="5 6">
    <name type="scientific">Mus caroli</name>
    <name type="common">Ryukyu mouse</name>
    <name type="synonym">Ricefield mouse</name>
    <dbReference type="NCBI Taxonomy" id="10089"/>
    <lineage>
        <taxon>Eukaryota</taxon>
        <taxon>Metazoa</taxon>
        <taxon>Chordata</taxon>
        <taxon>Craniata</taxon>
        <taxon>Vertebrata</taxon>
        <taxon>Euteleostomi</taxon>
        <taxon>Mammalia</taxon>
        <taxon>Eutheria</taxon>
        <taxon>Euarchontoglires</taxon>
        <taxon>Glires</taxon>
        <taxon>Rodentia</taxon>
        <taxon>Myomorpha</taxon>
        <taxon>Muroidea</taxon>
        <taxon>Muridae</taxon>
        <taxon>Murinae</taxon>
        <taxon>Mus</taxon>
        <taxon>Mus</taxon>
    </lineage>
</organism>
<keyword evidence="3" id="KW-0812">Transmembrane</keyword>
<keyword evidence="3" id="KW-1133">Transmembrane helix</keyword>
<dbReference type="Pfam" id="PF15005">
    <property type="entry name" value="IZUMO"/>
    <property type="match status" value="1"/>
</dbReference>
<evidence type="ECO:0000256" key="1">
    <source>
        <dbReference type="ARBA" id="ARBA00009633"/>
    </source>
</evidence>
<dbReference type="RefSeq" id="XP_021023875.1">
    <property type="nucleotide sequence ID" value="XM_021168216.2"/>
</dbReference>
<feature type="chain" id="PRO_5028080329" evidence="4">
    <location>
        <begin position="21"/>
        <end position="220"/>
    </location>
</feature>
<protein>
    <submittedName>
        <fullName evidence="6">Izumo sperm-egg fusion protein 2 isoform X1</fullName>
    </submittedName>
</protein>
<dbReference type="PANTHER" id="PTHR47745">
    <property type="entry name" value="IZUMO SPERM-EGG FUSION PROTEIN 2"/>
    <property type="match status" value="1"/>
</dbReference>
<reference evidence="6" key="1">
    <citation type="submission" date="2025-08" db="UniProtKB">
        <authorList>
            <consortium name="RefSeq"/>
        </authorList>
    </citation>
    <scope>IDENTIFICATION</scope>
</reference>
<keyword evidence="3" id="KW-0472">Membrane</keyword>
<dbReference type="AlphaFoldDB" id="A0A6P5Q570"/>
<sequence length="220" mass="24903">MPLALALVLLCGLGGPGAWGCLQCDQSVLLELRQLREAIVTKRFHLEGLQARAQALLLSMEGPFFRDYAVNAFVGKVVVDQLEKVATSFKNQAQYIKANSKTDVPLLEELVSFREHAIKELKRALRDYEMKACDHKACHSFKAEVLDCLYCKKTTPKCIKKKYCFEDGQFRMTLKFQDDNKPRNMVLVGDLVTVGLAILTFLVILIAACTYRQNRKLLLK</sequence>